<feature type="transmembrane region" description="Helical" evidence="6">
    <location>
        <begin position="323"/>
        <end position="347"/>
    </location>
</feature>
<feature type="transmembrane region" description="Helical" evidence="6">
    <location>
        <begin position="144"/>
        <end position="166"/>
    </location>
</feature>
<sequence length="388" mass="42405">MDSRWDIDRARLGWWVTGLALASVLAYVVYSFIGTFVFGLFIYYAIRPVYRQLRTRIRPPSLAAAVSIVAFALPALLLLAYVSAIGLQEFNAYLTAHPDSFEQLEAMLQPYIDVSSIVQDPQSILDSPDALAAVRQILEAAQGYLGFFGSVAIHAFMMLIIVFYLLRDDQRLASWFHRRFDDADGVVHAYAKRIDRDFSIIFFGNILNAVMTAAIGGISYSLLDYAAPAGVGIPYPALVGLLVGIASLVPVVGIKLVYVPVSLLLLFRASSAAPGAFWFPAVFVAVSFVIVDVIPDLVLRPYVSGRNLHLGMVMLAYTFGPLLFGWHGIFLGPMLLVLVVHFVRLVLPELLAGARIEPEAVGPSMVTADTVQTSLADVTASVRSDEED</sequence>
<keyword evidence="3 6" id="KW-0812">Transmembrane</keyword>
<dbReference type="Proteomes" id="UP000628840">
    <property type="component" value="Unassembled WGS sequence"/>
</dbReference>
<comment type="subcellular location">
    <subcellularLocation>
        <location evidence="1">Membrane</location>
        <topology evidence="1">Multi-pass membrane protein</topology>
    </subcellularLocation>
</comment>
<organism evidence="7 8">
    <name type="scientific">Halarchaeum grantii</name>
    <dbReference type="NCBI Taxonomy" id="1193105"/>
    <lineage>
        <taxon>Archaea</taxon>
        <taxon>Methanobacteriati</taxon>
        <taxon>Methanobacteriota</taxon>
        <taxon>Stenosarchaea group</taxon>
        <taxon>Halobacteria</taxon>
        <taxon>Halobacteriales</taxon>
        <taxon>Halobacteriaceae</taxon>
    </lineage>
</organism>
<dbReference type="Pfam" id="PF01594">
    <property type="entry name" value="AI-2E_transport"/>
    <property type="match status" value="1"/>
</dbReference>
<dbReference type="OrthoDB" id="282734at2157"/>
<dbReference type="GO" id="GO:0016020">
    <property type="term" value="C:membrane"/>
    <property type="evidence" value="ECO:0007669"/>
    <property type="project" value="UniProtKB-SubCell"/>
</dbReference>
<keyword evidence="8" id="KW-1185">Reference proteome</keyword>
<dbReference type="EMBL" id="BMPF01000001">
    <property type="protein sequence ID" value="GGL24327.1"/>
    <property type="molecule type" value="Genomic_DNA"/>
</dbReference>
<feature type="transmembrane region" description="Helical" evidence="6">
    <location>
        <begin position="62"/>
        <end position="84"/>
    </location>
</feature>
<dbReference type="InterPro" id="IPR002549">
    <property type="entry name" value="AI-2E-like"/>
</dbReference>
<evidence type="ECO:0000256" key="2">
    <source>
        <dbReference type="ARBA" id="ARBA00009773"/>
    </source>
</evidence>
<proteinExistence type="inferred from homology"/>
<evidence type="ECO:0000256" key="4">
    <source>
        <dbReference type="ARBA" id="ARBA00022989"/>
    </source>
</evidence>
<comment type="caution">
    <text evidence="7">The sequence shown here is derived from an EMBL/GenBank/DDBJ whole genome shotgun (WGS) entry which is preliminary data.</text>
</comment>
<feature type="transmembrane region" description="Helical" evidence="6">
    <location>
        <begin position="200"/>
        <end position="223"/>
    </location>
</feature>
<gene>
    <name evidence="7" type="ORF">GCM10009037_04770</name>
</gene>
<accession>A0A830EZ51</accession>
<dbReference type="PANTHER" id="PTHR21716">
    <property type="entry name" value="TRANSMEMBRANE PROTEIN"/>
    <property type="match status" value="1"/>
</dbReference>
<name>A0A830EZ51_9EURY</name>
<dbReference type="RefSeq" id="WP_188878131.1">
    <property type="nucleotide sequence ID" value="NZ_BMPF01000001.1"/>
</dbReference>
<evidence type="ECO:0000313" key="8">
    <source>
        <dbReference type="Proteomes" id="UP000628840"/>
    </source>
</evidence>
<evidence type="ECO:0000313" key="7">
    <source>
        <dbReference type="EMBL" id="GGL24327.1"/>
    </source>
</evidence>
<reference evidence="7 8" key="1">
    <citation type="journal article" date="2019" name="Int. J. Syst. Evol. Microbiol.">
        <title>The Global Catalogue of Microorganisms (GCM) 10K type strain sequencing project: providing services to taxonomists for standard genome sequencing and annotation.</title>
        <authorList>
            <consortium name="The Broad Institute Genomics Platform"/>
            <consortium name="The Broad Institute Genome Sequencing Center for Infectious Disease"/>
            <person name="Wu L."/>
            <person name="Ma J."/>
        </authorList>
    </citation>
    <scope>NUCLEOTIDE SEQUENCE [LARGE SCALE GENOMIC DNA]</scope>
    <source>
        <strain evidence="7 8">JCM 19585</strain>
    </source>
</reference>
<evidence type="ECO:0000256" key="3">
    <source>
        <dbReference type="ARBA" id="ARBA00022692"/>
    </source>
</evidence>
<feature type="transmembrane region" description="Helical" evidence="6">
    <location>
        <begin position="235"/>
        <end position="265"/>
    </location>
</feature>
<feature type="transmembrane region" description="Helical" evidence="6">
    <location>
        <begin position="277"/>
        <end position="303"/>
    </location>
</feature>
<protein>
    <submittedName>
        <fullName evidence="7">AI-2E family transporter</fullName>
    </submittedName>
</protein>
<feature type="transmembrane region" description="Helical" evidence="6">
    <location>
        <begin position="12"/>
        <end position="41"/>
    </location>
</feature>
<evidence type="ECO:0000256" key="1">
    <source>
        <dbReference type="ARBA" id="ARBA00004141"/>
    </source>
</evidence>
<dbReference type="PANTHER" id="PTHR21716:SF4">
    <property type="entry name" value="TRANSMEMBRANE PROTEIN 245"/>
    <property type="match status" value="1"/>
</dbReference>
<keyword evidence="5 6" id="KW-0472">Membrane</keyword>
<evidence type="ECO:0000256" key="5">
    <source>
        <dbReference type="ARBA" id="ARBA00023136"/>
    </source>
</evidence>
<comment type="similarity">
    <text evidence="2">Belongs to the autoinducer-2 exporter (AI-2E) (TC 2.A.86) family.</text>
</comment>
<dbReference type="AlphaFoldDB" id="A0A830EZ51"/>
<keyword evidence="4 6" id="KW-1133">Transmembrane helix</keyword>
<evidence type="ECO:0000256" key="6">
    <source>
        <dbReference type="SAM" id="Phobius"/>
    </source>
</evidence>